<keyword evidence="4" id="KW-0732">Signal</keyword>
<dbReference type="KEGG" id="ske:Sked_20470"/>
<dbReference type="STRING" id="446469.Sked_20470"/>
<comment type="catalytic activity">
    <reaction evidence="1 9">
        <text>Endohydrolysis of (1-&gt;4)-beta-D-xylosidic linkages in xylans.</text>
        <dbReference type="EC" id="3.2.1.8"/>
    </reaction>
</comment>
<gene>
    <name evidence="11" type="ordered locus">Sked_20470</name>
</gene>
<dbReference type="PANTHER" id="PTHR31490">
    <property type="entry name" value="GLYCOSYL HYDROLASE"/>
    <property type="match status" value="1"/>
</dbReference>
<keyword evidence="5 9" id="KW-0378">Hydrolase</keyword>
<dbReference type="EMBL" id="CP001819">
    <property type="protein sequence ID" value="ACZ21969.1"/>
    <property type="molecule type" value="Genomic_DNA"/>
</dbReference>
<protein>
    <recommendedName>
        <fullName evidence="9">Beta-xylanase</fullName>
        <ecNumber evidence="9">3.2.1.8</ecNumber>
    </recommendedName>
</protein>
<dbReference type="HOGENOM" id="CLU_640435_0_0_11"/>
<comment type="similarity">
    <text evidence="2 9">Belongs to the glycosyl hydrolase 10 (cellulase F) family.</text>
</comment>
<evidence type="ECO:0000256" key="7">
    <source>
        <dbReference type="ARBA" id="ARBA00023295"/>
    </source>
</evidence>
<dbReference type="GO" id="GO:0045493">
    <property type="term" value="P:xylan catabolic process"/>
    <property type="evidence" value="ECO:0007669"/>
    <property type="project" value="UniProtKB-KW"/>
</dbReference>
<dbReference type="CAZy" id="GH10">
    <property type="family name" value="Glycoside Hydrolase Family 10"/>
</dbReference>
<dbReference type="SMART" id="SM00633">
    <property type="entry name" value="Glyco_10"/>
    <property type="match status" value="1"/>
</dbReference>
<keyword evidence="6 9" id="KW-0119">Carbohydrate metabolism</keyword>
<evidence type="ECO:0000313" key="11">
    <source>
        <dbReference type="EMBL" id="ACZ21969.1"/>
    </source>
</evidence>
<dbReference type="PRINTS" id="PR00134">
    <property type="entry name" value="GLHYDRLASE10"/>
</dbReference>
<keyword evidence="3" id="KW-0858">Xylan degradation</keyword>
<evidence type="ECO:0000256" key="5">
    <source>
        <dbReference type="ARBA" id="ARBA00022801"/>
    </source>
</evidence>
<name>D1BHP9_SANKS</name>
<dbReference type="RefSeq" id="WP_012867038.1">
    <property type="nucleotide sequence ID" value="NC_013521.1"/>
</dbReference>
<keyword evidence="8 9" id="KW-0624">Polysaccharide degradation</keyword>
<keyword evidence="7 9" id="KW-0326">Glycosidase</keyword>
<evidence type="ECO:0000313" key="12">
    <source>
        <dbReference type="Proteomes" id="UP000000322"/>
    </source>
</evidence>
<dbReference type="SUPFAM" id="SSF51445">
    <property type="entry name" value="(Trans)glycosidases"/>
    <property type="match status" value="1"/>
</dbReference>
<evidence type="ECO:0000256" key="8">
    <source>
        <dbReference type="ARBA" id="ARBA00023326"/>
    </source>
</evidence>
<dbReference type="AlphaFoldDB" id="D1BHP9"/>
<dbReference type="InterPro" id="IPR044846">
    <property type="entry name" value="GH10"/>
</dbReference>
<dbReference type="InterPro" id="IPR017853">
    <property type="entry name" value="GH"/>
</dbReference>
<dbReference type="PANTHER" id="PTHR31490:SF88">
    <property type="entry name" value="BETA-XYLANASE"/>
    <property type="match status" value="1"/>
</dbReference>
<evidence type="ECO:0000256" key="4">
    <source>
        <dbReference type="ARBA" id="ARBA00022729"/>
    </source>
</evidence>
<dbReference type="Pfam" id="PF00331">
    <property type="entry name" value="Glyco_hydro_10"/>
    <property type="match status" value="1"/>
</dbReference>
<evidence type="ECO:0000256" key="3">
    <source>
        <dbReference type="ARBA" id="ARBA00022651"/>
    </source>
</evidence>
<sequence>MSLTHRTGTATVCVTDTAGDPRAHQDLTVAQTRHALELGCAAFEVADASEGYQRLWLDLFDTATLPVYWGRFEPERGAPRTAELQATARWFADRGVRLKGHPLVWHTVKAPWLDALPLAEAEDLLRGRVRREVGDLAGLIDSWDVVNEAVIMPRFTNEPDGVPNAVTRICAEKGRTEMVRLAVDEARSVGTSPRLVLNDFDLGPEYERLVEDVLDAGVQIDAIGLQSHMHQGFRGEDHLREVSDRFARFGLPLHWTEVTLVSGDLMPAEVDDLNDHVVDAWPSTPEGEARQADEVVRLYTTLVEHPAVASVTYWGMGDAGAWLGAPAGLVRADGSPKPAYHALHDLVRGSWWLQPRTVRTDADGMLPLAGFAGSYELESGGARADLDLRTGEQHLEVTL</sequence>
<evidence type="ECO:0000256" key="2">
    <source>
        <dbReference type="ARBA" id="ARBA00007495"/>
    </source>
</evidence>
<dbReference type="eggNOG" id="COG3693">
    <property type="taxonomic scope" value="Bacteria"/>
</dbReference>
<proteinExistence type="inferred from homology"/>
<dbReference type="Proteomes" id="UP000000322">
    <property type="component" value="Chromosome"/>
</dbReference>
<dbReference type="PROSITE" id="PS51760">
    <property type="entry name" value="GH10_2"/>
    <property type="match status" value="1"/>
</dbReference>
<evidence type="ECO:0000256" key="9">
    <source>
        <dbReference type="RuleBase" id="RU361174"/>
    </source>
</evidence>
<keyword evidence="12" id="KW-1185">Reference proteome</keyword>
<evidence type="ECO:0000256" key="1">
    <source>
        <dbReference type="ARBA" id="ARBA00000681"/>
    </source>
</evidence>
<feature type="domain" description="GH10" evidence="10">
    <location>
        <begin position="32"/>
        <end position="346"/>
    </location>
</feature>
<dbReference type="InterPro" id="IPR001000">
    <property type="entry name" value="GH10_dom"/>
</dbReference>
<organism evidence="11 12">
    <name type="scientific">Sanguibacter keddieii (strain ATCC 51767 / DSM 10542 / NCFB 3025 / ST-74)</name>
    <dbReference type="NCBI Taxonomy" id="446469"/>
    <lineage>
        <taxon>Bacteria</taxon>
        <taxon>Bacillati</taxon>
        <taxon>Actinomycetota</taxon>
        <taxon>Actinomycetes</taxon>
        <taxon>Micrococcales</taxon>
        <taxon>Sanguibacteraceae</taxon>
        <taxon>Sanguibacter</taxon>
    </lineage>
</organism>
<dbReference type="Gene3D" id="3.20.20.80">
    <property type="entry name" value="Glycosidases"/>
    <property type="match status" value="1"/>
</dbReference>
<evidence type="ECO:0000256" key="6">
    <source>
        <dbReference type="ARBA" id="ARBA00023277"/>
    </source>
</evidence>
<accession>D1BHP9</accession>
<dbReference type="EC" id="3.2.1.8" evidence="9"/>
<reference evidence="11 12" key="1">
    <citation type="journal article" date="2009" name="Stand. Genomic Sci.">
        <title>Complete genome sequence of Sanguibacter keddieii type strain (ST-74).</title>
        <authorList>
            <person name="Ivanova N."/>
            <person name="Sikorski J."/>
            <person name="Sims D."/>
            <person name="Brettin T."/>
            <person name="Detter J.C."/>
            <person name="Han C."/>
            <person name="Lapidus A."/>
            <person name="Copeland A."/>
            <person name="Glavina Del Rio T."/>
            <person name="Nolan M."/>
            <person name="Chen F."/>
            <person name="Lucas S."/>
            <person name="Tice H."/>
            <person name="Cheng J.F."/>
            <person name="Bruce D."/>
            <person name="Goodwin L."/>
            <person name="Pitluck S."/>
            <person name="Pati A."/>
            <person name="Mavromatis K."/>
            <person name="Chen A."/>
            <person name="Palaniappan K."/>
            <person name="D'haeseleer P."/>
            <person name="Chain P."/>
            <person name="Bristow J."/>
            <person name="Eisen J.A."/>
            <person name="Markowitz V."/>
            <person name="Hugenholtz P."/>
            <person name="Goker M."/>
            <person name="Pukall R."/>
            <person name="Klenk H.P."/>
            <person name="Kyrpides N.C."/>
        </authorList>
    </citation>
    <scope>NUCLEOTIDE SEQUENCE [LARGE SCALE GENOMIC DNA]</scope>
    <source>
        <strain evidence="12">ATCC 51767 / DSM 10542 / NCFB 3025 / ST-74</strain>
    </source>
</reference>
<dbReference type="GO" id="GO:0031176">
    <property type="term" value="F:endo-1,4-beta-xylanase activity"/>
    <property type="evidence" value="ECO:0007669"/>
    <property type="project" value="UniProtKB-EC"/>
</dbReference>
<evidence type="ECO:0000259" key="10">
    <source>
        <dbReference type="PROSITE" id="PS51760"/>
    </source>
</evidence>